<organism evidence="2 3">
    <name type="scientific">Dibothriocephalus latus</name>
    <name type="common">Fish tapeworm</name>
    <name type="synonym">Diphyllobothrium latum</name>
    <dbReference type="NCBI Taxonomy" id="60516"/>
    <lineage>
        <taxon>Eukaryota</taxon>
        <taxon>Metazoa</taxon>
        <taxon>Spiralia</taxon>
        <taxon>Lophotrochozoa</taxon>
        <taxon>Platyhelminthes</taxon>
        <taxon>Cestoda</taxon>
        <taxon>Eucestoda</taxon>
        <taxon>Diphyllobothriidea</taxon>
        <taxon>Diphyllobothriidae</taxon>
        <taxon>Dibothriocephalus</taxon>
    </lineage>
</organism>
<protein>
    <submittedName>
        <fullName evidence="2">Uncharacterized protein</fullName>
    </submittedName>
</protein>
<evidence type="ECO:0000313" key="3">
    <source>
        <dbReference type="Proteomes" id="UP000281553"/>
    </source>
</evidence>
<name>A0A3P7MDF0_DIBLA</name>
<dbReference type="EMBL" id="UYRU01070972">
    <property type="protein sequence ID" value="VDN20478.1"/>
    <property type="molecule type" value="Genomic_DNA"/>
</dbReference>
<evidence type="ECO:0000256" key="1">
    <source>
        <dbReference type="SAM" id="MobiDB-lite"/>
    </source>
</evidence>
<keyword evidence="3" id="KW-1185">Reference proteome</keyword>
<sequence>MLEEPPVAGPSSSSSSAVLVSEQPPELPCFQQALFTQEKFLSPAPPRKPTELMAFHIFQLAKSIGLYALGLYNSLHPSWQSRTYSRHVTWVSQQVFEIGLPAAFVLYHSWRNHLNAAELAAVAFQLSRERDRTVRCYVVQRHRPRCPFTGSLLVL</sequence>
<dbReference type="Proteomes" id="UP000281553">
    <property type="component" value="Unassembled WGS sequence"/>
</dbReference>
<feature type="region of interest" description="Disordered" evidence="1">
    <location>
        <begin position="1"/>
        <end position="20"/>
    </location>
</feature>
<reference evidence="2 3" key="1">
    <citation type="submission" date="2018-11" db="EMBL/GenBank/DDBJ databases">
        <authorList>
            <consortium name="Pathogen Informatics"/>
        </authorList>
    </citation>
    <scope>NUCLEOTIDE SEQUENCE [LARGE SCALE GENOMIC DNA]</scope>
</reference>
<dbReference type="OrthoDB" id="10013584at2759"/>
<proteinExistence type="predicted"/>
<accession>A0A3P7MDF0</accession>
<gene>
    <name evidence="2" type="ORF">DILT_LOCUS13628</name>
</gene>
<dbReference type="AlphaFoldDB" id="A0A3P7MDF0"/>
<evidence type="ECO:0000313" key="2">
    <source>
        <dbReference type="EMBL" id="VDN20478.1"/>
    </source>
</evidence>